<proteinExistence type="inferred from homology"/>
<dbReference type="PANTHER" id="PTHR44196:SF1">
    <property type="entry name" value="DEHYDROGENASE_REDUCTASE SDR FAMILY MEMBER 7B"/>
    <property type="match status" value="1"/>
</dbReference>
<keyword evidence="2" id="KW-0560">Oxidoreductase</keyword>
<comment type="similarity">
    <text evidence="1">Belongs to the short-chain dehydrogenases/reductases (SDR) family.</text>
</comment>
<dbReference type="Gene3D" id="3.40.50.720">
    <property type="entry name" value="NAD(P)-binding Rossmann-like Domain"/>
    <property type="match status" value="1"/>
</dbReference>
<name>A0A432X9N0_9GAMM</name>
<dbReference type="PRINTS" id="PR00081">
    <property type="entry name" value="GDHRDH"/>
</dbReference>
<evidence type="ECO:0000313" key="3">
    <source>
        <dbReference type="EMBL" id="RUO44016.1"/>
    </source>
</evidence>
<reference evidence="3 4" key="1">
    <citation type="journal article" date="2011" name="Front. Microbiol.">
        <title>Genomic signatures of strain selection and enhancement in Bacillus atrophaeus var. globigii, a historical biowarfare simulant.</title>
        <authorList>
            <person name="Gibbons H.S."/>
            <person name="Broomall S.M."/>
            <person name="McNew L.A."/>
            <person name="Daligault H."/>
            <person name="Chapman C."/>
            <person name="Bruce D."/>
            <person name="Karavis M."/>
            <person name="Krepps M."/>
            <person name="McGregor P.A."/>
            <person name="Hong C."/>
            <person name="Park K.H."/>
            <person name="Akmal A."/>
            <person name="Feldman A."/>
            <person name="Lin J.S."/>
            <person name="Chang W.E."/>
            <person name="Higgs B.W."/>
            <person name="Demirev P."/>
            <person name="Lindquist J."/>
            <person name="Liem A."/>
            <person name="Fochler E."/>
            <person name="Read T.D."/>
            <person name="Tapia R."/>
            <person name="Johnson S."/>
            <person name="Bishop-Lilly K.A."/>
            <person name="Detter C."/>
            <person name="Han C."/>
            <person name="Sozhamannan S."/>
            <person name="Rosenzweig C.N."/>
            <person name="Skowronski E.W."/>
        </authorList>
    </citation>
    <scope>NUCLEOTIDE SEQUENCE [LARGE SCALE GENOMIC DNA]</scope>
    <source>
        <strain evidence="3 4">AIT1</strain>
    </source>
</reference>
<dbReference type="RefSeq" id="WP_126756412.1">
    <property type="nucleotide sequence ID" value="NZ_PIPQ01000001.1"/>
</dbReference>
<organism evidence="3 4">
    <name type="scientific">Aliidiomarina taiwanensis</name>
    <dbReference type="NCBI Taxonomy" id="946228"/>
    <lineage>
        <taxon>Bacteria</taxon>
        <taxon>Pseudomonadati</taxon>
        <taxon>Pseudomonadota</taxon>
        <taxon>Gammaproteobacteria</taxon>
        <taxon>Alteromonadales</taxon>
        <taxon>Idiomarinaceae</taxon>
        <taxon>Aliidiomarina</taxon>
    </lineage>
</organism>
<dbReference type="Pfam" id="PF00106">
    <property type="entry name" value="adh_short"/>
    <property type="match status" value="1"/>
</dbReference>
<dbReference type="AlphaFoldDB" id="A0A432X9N0"/>
<protein>
    <submittedName>
        <fullName evidence="3">Short-chain dehydrogenase</fullName>
    </submittedName>
</protein>
<dbReference type="InterPro" id="IPR002347">
    <property type="entry name" value="SDR_fam"/>
</dbReference>
<dbReference type="EMBL" id="PIPQ01000001">
    <property type="protein sequence ID" value="RUO44016.1"/>
    <property type="molecule type" value="Genomic_DNA"/>
</dbReference>
<dbReference type="OrthoDB" id="335726at2"/>
<evidence type="ECO:0000256" key="1">
    <source>
        <dbReference type="ARBA" id="ARBA00006484"/>
    </source>
</evidence>
<dbReference type="SUPFAM" id="SSF51735">
    <property type="entry name" value="NAD(P)-binding Rossmann-fold domains"/>
    <property type="match status" value="1"/>
</dbReference>
<dbReference type="PANTHER" id="PTHR44196">
    <property type="entry name" value="DEHYDROGENASE/REDUCTASE SDR FAMILY MEMBER 7B"/>
    <property type="match status" value="1"/>
</dbReference>
<evidence type="ECO:0000313" key="4">
    <source>
        <dbReference type="Proteomes" id="UP000286976"/>
    </source>
</evidence>
<comment type="caution">
    <text evidence="3">The sequence shown here is derived from an EMBL/GenBank/DDBJ whole genome shotgun (WGS) entry which is preliminary data.</text>
</comment>
<dbReference type="GO" id="GO:0016020">
    <property type="term" value="C:membrane"/>
    <property type="evidence" value="ECO:0007669"/>
    <property type="project" value="TreeGrafter"/>
</dbReference>
<dbReference type="GO" id="GO:0016491">
    <property type="term" value="F:oxidoreductase activity"/>
    <property type="evidence" value="ECO:0007669"/>
    <property type="project" value="UniProtKB-KW"/>
</dbReference>
<accession>A0A432X9N0</accession>
<keyword evidence="4" id="KW-1185">Reference proteome</keyword>
<sequence>MKVLITGATSGIGRQLVADYLAAGETVYACGRSEAKLQSLQEELQGQGQLHLVPFDVTDHTGTLIALRQLSEIDCVILSAGVCEYIDEPSDIQGPLFQRVFAANYFGVVNCVEGIIPQLSEGARLVIIDSMARLFPFTRAEAYASSKAAVHYLANTLKVDLAPAGVQVISVSPGFVSTPMTSKNDFAMPMQVTAAEASNAIRSGIEKGKHQIYFPRLFGFIMRMLNALPLGLQLYLSKRMKKG</sequence>
<dbReference type="InterPro" id="IPR036291">
    <property type="entry name" value="NAD(P)-bd_dom_sf"/>
</dbReference>
<gene>
    <name evidence="3" type="ORF">CWE15_02205</name>
</gene>
<evidence type="ECO:0000256" key="2">
    <source>
        <dbReference type="ARBA" id="ARBA00023002"/>
    </source>
</evidence>
<dbReference type="Proteomes" id="UP000286976">
    <property type="component" value="Unassembled WGS sequence"/>
</dbReference>